<comment type="caution">
    <text evidence="1">The sequence shown here is derived from an EMBL/GenBank/DDBJ whole genome shotgun (WGS) entry which is preliminary data.</text>
</comment>
<organism evidence="1 2">
    <name type="scientific">Gigaspora margarita</name>
    <dbReference type="NCBI Taxonomy" id="4874"/>
    <lineage>
        <taxon>Eukaryota</taxon>
        <taxon>Fungi</taxon>
        <taxon>Fungi incertae sedis</taxon>
        <taxon>Mucoromycota</taxon>
        <taxon>Glomeromycotina</taxon>
        <taxon>Glomeromycetes</taxon>
        <taxon>Diversisporales</taxon>
        <taxon>Gigasporaceae</taxon>
        <taxon>Gigaspora</taxon>
    </lineage>
</organism>
<name>A0ABN7VV18_GIGMA</name>
<sequence length="124" mass="14123">AGMIEPETPALGWMLDITFLNIYNKSDDKVLRLLISKLLCMTLSTCQYIKKDGSICGKRCWRAEGCAKHYNARLKTICPICNERTYSDTGICSTHSRIYDHAWRENKKTKTESIPLGSFNVINT</sequence>
<keyword evidence="2" id="KW-1185">Reference proteome</keyword>
<proteinExistence type="predicted"/>
<gene>
    <name evidence="1" type="ORF">GMARGA_LOCUS23183</name>
</gene>
<accession>A0ABN7VV18</accession>
<feature type="non-terminal residue" evidence="1">
    <location>
        <position position="1"/>
    </location>
</feature>
<evidence type="ECO:0000313" key="1">
    <source>
        <dbReference type="EMBL" id="CAG8801395.1"/>
    </source>
</evidence>
<dbReference type="EMBL" id="CAJVQB010023243">
    <property type="protein sequence ID" value="CAG8801395.1"/>
    <property type="molecule type" value="Genomic_DNA"/>
</dbReference>
<dbReference type="Proteomes" id="UP000789901">
    <property type="component" value="Unassembled WGS sequence"/>
</dbReference>
<protein>
    <submittedName>
        <fullName evidence="1">34409_t:CDS:1</fullName>
    </submittedName>
</protein>
<evidence type="ECO:0000313" key="2">
    <source>
        <dbReference type="Proteomes" id="UP000789901"/>
    </source>
</evidence>
<reference evidence="1 2" key="1">
    <citation type="submission" date="2021-06" db="EMBL/GenBank/DDBJ databases">
        <authorList>
            <person name="Kallberg Y."/>
            <person name="Tangrot J."/>
            <person name="Rosling A."/>
        </authorList>
    </citation>
    <scope>NUCLEOTIDE SEQUENCE [LARGE SCALE GENOMIC DNA]</scope>
    <source>
        <strain evidence="1 2">120-4 pot B 10/14</strain>
    </source>
</reference>